<dbReference type="EMBL" id="MN056360">
    <property type="protein sequence ID" value="QGW48438.1"/>
    <property type="molecule type" value="Genomic_DNA"/>
</dbReference>
<geneLocation type="mitochondrion" evidence="1"/>
<gene>
    <name evidence="1" type="primary">orf82f-2</name>
    <name evidence="2" type="synonym">orf82f-1</name>
</gene>
<organism evidence="1">
    <name type="scientific">Raphanus sativus</name>
    <name type="common">Radish</name>
    <name type="synonym">Raphanus raphanistrum var. sativus</name>
    <dbReference type="NCBI Taxonomy" id="3726"/>
    <lineage>
        <taxon>Eukaryota</taxon>
        <taxon>Viridiplantae</taxon>
        <taxon>Streptophyta</taxon>
        <taxon>Embryophyta</taxon>
        <taxon>Tracheophyta</taxon>
        <taxon>Spermatophyta</taxon>
        <taxon>Magnoliopsida</taxon>
        <taxon>eudicotyledons</taxon>
        <taxon>Gunneridae</taxon>
        <taxon>Pentapetalae</taxon>
        <taxon>rosids</taxon>
        <taxon>malvids</taxon>
        <taxon>Brassicales</taxon>
        <taxon>Brassicaceae</taxon>
        <taxon>Brassiceae</taxon>
        <taxon>Raphanus</taxon>
    </lineage>
</organism>
<protein>
    <submittedName>
        <fullName evidence="1">Uncharacterized protein</fullName>
    </submittedName>
</protein>
<reference evidence="1" key="1">
    <citation type="submission" date="2019-06" db="EMBL/GenBank/DDBJ databases">
        <title>Complete mitochondrial genome sequencing of NWB CMS and Normal type.</title>
        <authorList>
            <person name="Zhang L."/>
            <person name="Wang Q."/>
            <person name="Wang Y."/>
        </authorList>
    </citation>
    <scope>NUCLEOTIDE SEQUENCE</scope>
    <source>
        <strain evidence="1">YB-A</strain>
    </source>
</reference>
<proteinExistence type="predicted"/>
<name>A0A650GAL1_RAPSA</name>
<keyword evidence="1" id="KW-0496">Mitochondrion</keyword>
<accession>A0A650GAL1</accession>
<dbReference type="AlphaFoldDB" id="A0A650GAL1"/>
<evidence type="ECO:0000313" key="1">
    <source>
        <dbReference type="EMBL" id="QGW48259.1"/>
    </source>
</evidence>
<evidence type="ECO:0000313" key="2">
    <source>
        <dbReference type="EMBL" id="QGW48438.1"/>
    </source>
</evidence>
<dbReference type="EMBL" id="MN056360">
    <property type="protein sequence ID" value="QGW48259.1"/>
    <property type="molecule type" value="Genomic_DNA"/>
</dbReference>
<sequence length="82" mass="8806">MRSSSSKSVAGSGRMRSLSCGVRDGIDIAISPFSGSSLMVSNDGLSTTTCFLPFILPHNNLLLFLIISHNCLNQFPFLPRCA</sequence>